<keyword evidence="2" id="KW-1185">Reference proteome</keyword>
<dbReference type="AlphaFoldDB" id="A0A0B0NMK7"/>
<proteinExistence type="predicted"/>
<dbReference type="Proteomes" id="UP000032142">
    <property type="component" value="Unassembled WGS sequence"/>
</dbReference>
<accession>A0A0B0NMK7</accession>
<dbReference type="EMBL" id="KN400835">
    <property type="protein sequence ID" value="KHG14090.1"/>
    <property type="molecule type" value="Genomic_DNA"/>
</dbReference>
<gene>
    <name evidence="1" type="ORF">F383_19118</name>
</gene>
<organism evidence="1 2">
    <name type="scientific">Gossypium arboreum</name>
    <name type="common">Tree cotton</name>
    <name type="synonym">Gossypium nanking</name>
    <dbReference type="NCBI Taxonomy" id="29729"/>
    <lineage>
        <taxon>Eukaryota</taxon>
        <taxon>Viridiplantae</taxon>
        <taxon>Streptophyta</taxon>
        <taxon>Embryophyta</taxon>
        <taxon>Tracheophyta</taxon>
        <taxon>Spermatophyta</taxon>
        <taxon>Magnoliopsida</taxon>
        <taxon>eudicotyledons</taxon>
        <taxon>Gunneridae</taxon>
        <taxon>Pentapetalae</taxon>
        <taxon>rosids</taxon>
        <taxon>malvids</taxon>
        <taxon>Malvales</taxon>
        <taxon>Malvaceae</taxon>
        <taxon>Malvoideae</taxon>
        <taxon>Gossypium</taxon>
    </lineage>
</organism>
<evidence type="ECO:0000313" key="1">
    <source>
        <dbReference type="EMBL" id="KHG14090.1"/>
    </source>
</evidence>
<sequence length="72" mass="7677">MNIFEPPSIVAVVNPISITNLMASNPARAFAANGVGISSCITDFEAFKMPVWSQTTILEANLAFFLSKAVSN</sequence>
<reference evidence="2" key="1">
    <citation type="submission" date="2014-09" db="EMBL/GenBank/DDBJ databases">
        <authorList>
            <person name="Mudge J."/>
            <person name="Ramaraj T."/>
            <person name="Lindquist I.E."/>
            <person name="Bharti A.K."/>
            <person name="Sundararajan A."/>
            <person name="Cameron C.T."/>
            <person name="Woodward J.E."/>
            <person name="May G.D."/>
            <person name="Brubaker C."/>
            <person name="Broadhvest J."/>
            <person name="Wilkins T.A."/>
        </authorList>
    </citation>
    <scope>NUCLEOTIDE SEQUENCE</scope>
    <source>
        <strain evidence="2">cv. AKA8401</strain>
    </source>
</reference>
<protein>
    <submittedName>
        <fullName evidence="1">Putative potassium transport system kup 1</fullName>
    </submittedName>
</protein>
<name>A0A0B0NMK7_GOSAR</name>
<evidence type="ECO:0000313" key="2">
    <source>
        <dbReference type="Proteomes" id="UP000032142"/>
    </source>
</evidence>